<dbReference type="EMBL" id="UFQT01000021">
    <property type="protein sequence ID" value="SSX17926.1"/>
    <property type="molecule type" value="Genomic_DNA"/>
</dbReference>
<gene>
    <name evidence="2" type="primary">CSON005632</name>
</gene>
<reference evidence="2" key="1">
    <citation type="submission" date="2018-07" db="EMBL/GenBank/DDBJ databases">
        <authorList>
            <person name="Quirk P.G."/>
            <person name="Krulwich T.A."/>
        </authorList>
    </citation>
    <scope>NUCLEOTIDE SEQUENCE</scope>
</reference>
<accession>A0A336LJ69</accession>
<organism evidence="2">
    <name type="scientific">Culicoides sonorensis</name>
    <name type="common">Biting midge</name>
    <dbReference type="NCBI Taxonomy" id="179676"/>
    <lineage>
        <taxon>Eukaryota</taxon>
        <taxon>Metazoa</taxon>
        <taxon>Ecdysozoa</taxon>
        <taxon>Arthropoda</taxon>
        <taxon>Hexapoda</taxon>
        <taxon>Insecta</taxon>
        <taxon>Pterygota</taxon>
        <taxon>Neoptera</taxon>
        <taxon>Endopterygota</taxon>
        <taxon>Diptera</taxon>
        <taxon>Nematocera</taxon>
        <taxon>Chironomoidea</taxon>
        <taxon>Ceratopogonidae</taxon>
        <taxon>Ceratopogoninae</taxon>
        <taxon>Culicoides</taxon>
        <taxon>Monoculicoides</taxon>
    </lineage>
</organism>
<sequence>MMNKKKLFLISFLILNNISLCKQEKKMYTHFPTMLQQNAVTHDTSSDVSNLVSEGLKSIGKLLQNNLNTVEVNRAKIISNNFVLNTDQRTAPNDQTFIYSILQNVLSKQRDHSDLFNTITEENLLFNISDDETSSEHHVCIKLLLCKLQPFVRNMQKNVRNMISEGKGLVDKIIIAKSPHIDILLKEFETCDRKYVRCIYR</sequence>
<evidence type="ECO:0000256" key="1">
    <source>
        <dbReference type="SAM" id="SignalP"/>
    </source>
</evidence>
<protein>
    <submittedName>
        <fullName evidence="2">CSON005632 protein</fullName>
    </submittedName>
</protein>
<dbReference type="VEuPathDB" id="VectorBase:CSON005632"/>
<keyword evidence="1" id="KW-0732">Signal</keyword>
<feature type="chain" id="PRO_5016261765" evidence="1">
    <location>
        <begin position="24"/>
        <end position="201"/>
    </location>
</feature>
<name>A0A336LJ69_CULSO</name>
<feature type="signal peptide" evidence="1">
    <location>
        <begin position="1"/>
        <end position="23"/>
    </location>
</feature>
<evidence type="ECO:0000313" key="2">
    <source>
        <dbReference type="EMBL" id="SSX17926.1"/>
    </source>
</evidence>
<proteinExistence type="predicted"/>
<dbReference type="AlphaFoldDB" id="A0A336LJ69"/>